<evidence type="ECO:0000313" key="2">
    <source>
        <dbReference type="EMBL" id="QVV89143.1"/>
    </source>
</evidence>
<proteinExistence type="predicted"/>
<dbReference type="Pfam" id="PF08011">
    <property type="entry name" value="PDDEXK_9"/>
    <property type="match status" value="1"/>
</dbReference>
<sequence>MKRLVPYGIMNYAELIEKNAYFIDKTQYIARLEDIANPVFLRPRRFGKSLFCSMLQYYYDLKEAEKYNDLFGKTWIGTHPTGKQNSYIVLKLDFSTIATQNSYAGIEGSFNRQCMSHIHQLIQAYPEYLTGFSFHDTDPISDNLKLLLDHLTGKKAPKVFIIIDEYDNFSNHLITTHQDSLYRQITADDSFLKSFFKVLKAGRQSGAIANIFMMGILPITIDDLTSAYNIADFITLHPHLEAMLGFTNAELSILIEEIYNDYGYDPSTKPAVVEVLKNQYNGYHFVQTKEETSLYNPTMVMFFFREFCRHNTIPDNLIDLNLRTDLSWVQRITGAYPDSTVKIITQLTAENTVHYDKDALISQFNRADFFRPQFYPISFFYLGMLTKKDDFNLCLPNLSMKKIFTEYFNEIFHIDTSTRYTSFMERFVTTKPDIEDLFAGYWHNYVMQLPEAVFTKMNENFYRTTFYELCSRFLSKWLTFNIERSYPSGRSDLEFVGKFNEKFAGRRWIMEFKYHSNTEFTKFHCNPEDFPLQPEDVKQIRSYAEDLKREYPEANISLHLIYCFGNRGFRVFHMDNEENP</sequence>
<organism evidence="2 3">
    <name type="scientific">Methanospirillum purgamenti</name>
    <dbReference type="NCBI Taxonomy" id="2834276"/>
    <lineage>
        <taxon>Archaea</taxon>
        <taxon>Methanobacteriati</taxon>
        <taxon>Methanobacteriota</taxon>
        <taxon>Stenosarchaea group</taxon>
        <taxon>Methanomicrobia</taxon>
        <taxon>Methanomicrobiales</taxon>
        <taxon>Methanospirillaceae</taxon>
        <taxon>Methanospirillum</taxon>
    </lineage>
</organism>
<dbReference type="EMBL" id="CP075546">
    <property type="protein sequence ID" value="QVV89143.1"/>
    <property type="molecule type" value="Genomic_DNA"/>
</dbReference>
<name>A0A8E7EHB5_9EURY</name>
<feature type="domain" description="AAA-ATPase-like" evidence="1">
    <location>
        <begin position="6"/>
        <end position="225"/>
    </location>
</feature>
<evidence type="ECO:0000259" key="1">
    <source>
        <dbReference type="Pfam" id="PF09820"/>
    </source>
</evidence>
<dbReference type="RefSeq" id="WP_214419944.1">
    <property type="nucleotide sequence ID" value="NZ_CP075546.1"/>
</dbReference>
<dbReference type="KEGG" id="mrtj:KHC33_00995"/>
<dbReference type="GeneID" id="65095717"/>
<reference evidence="2 3" key="1">
    <citation type="submission" date="2021-05" db="EMBL/GenBank/DDBJ databases">
        <title>A novel Methanospirillum isolate from a pyrite-forming mixed culture.</title>
        <authorList>
            <person name="Bunk B."/>
            <person name="Sproer C."/>
            <person name="Spring S."/>
            <person name="Pester M."/>
        </authorList>
    </citation>
    <scope>NUCLEOTIDE SEQUENCE [LARGE SCALE GENOMIC DNA]</scope>
    <source>
        <strain evidence="2 3">J.3.6.1-F.2.7.3</strain>
    </source>
</reference>
<accession>A0A8E7EHB5</accession>
<dbReference type="InterPro" id="IPR018631">
    <property type="entry name" value="AAA-ATPase-like_dom"/>
</dbReference>
<keyword evidence="3" id="KW-1185">Reference proteome</keyword>
<gene>
    <name evidence="2" type="ORF">KHC33_00995</name>
</gene>
<protein>
    <submittedName>
        <fullName evidence="2">AAA family ATPase</fullName>
    </submittedName>
</protein>
<evidence type="ECO:0000313" key="3">
    <source>
        <dbReference type="Proteomes" id="UP000680656"/>
    </source>
</evidence>
<dbReference type="InterPro" id="IPR012547">
    <property type="entry name" value="PDDEXK_9"/>
</dbReference>
<dbReference type="Pfam" id="PF09820">
    <property type="entry name" value="AAA-ATPase_like"/>
    <property type="match status" value="1"/>
</dbReference>
<dbReference type="PANTHER" id="PTHR34825:SF2">
    <property type="entry name" value="AAA-ATPASE-LIKE DOMAIN-CONTAINING PROTEIN"/>
    <property type="match status" value="1"/>
</dbReference>
<dbReference type="PANTHER" id="PTHR34825">
    <property type="entry name" value="CONSERVED PROTEIN, WITH A WEAK D-GALACTARATE DEHYDRATASE/ALTRONATE HYDROLASE DOMAIN"/>
    <property type="match status" value="1"/>
</dbReference>
<dbReference type="Proteomes" id="UP000680656">
    <property type="component" value="Chromosome"/>
</dbReference>
<dbReference type="AlphaFoldDB" id="A0A8E7EHB5"/>